<dbReference type="InterPro" id="IPR027383">
    <property type="entry name" value="Znf_put"/>
</dbReference>
<sequence length="86" mass="9809">MTADGHESCADFLDRIVYLLDNELDATEVANVKIHLDECAPCFERYDVQRTIKMIVARSCTEAAPDALRDKVRVRLQQISVQMHES</sequence>
<name>A0A930YIE0_9ACTN</name>
<reference evidence="2" key="1">
    <citation type="submission" date="2020-11" db="EMBL/GenBank/DDBJ databases">
        <title>Nocardioides cynanchi sp. nov., isolated from soil of rhizosphere of Cynanchum wilfordii.</title>
        <authorList>
            <person name="Lee J.-S."/>
            <person name="Suh M.K."/>
            <person name="Kim J.-S."/>
        </authorList>
    </citation>
    <scope>NUCLEOTIDE SEQUENCE</scope>
    <source>
        <strain evidence="2">KCTC 19276</strain>
    </source>
</reference>
<proteinExistence type="predicted"/>
<evidence type="ECO:0000313" key="3">
    <source>
        <dbReference type="Proteomes" id="UP000660668"/>
    </source>
</evidence>
<dbReference type="Proteomes" id="UP000660668">
    <property type="component" value="Unassembled WGS sequence"/>
</dbReference>
<dbReference type="Pfam" id="PF13490">
    <property type="entry name" value="zf-HC2"/>
    <property type="match status" value="1"/>
</dbReference>
<gene>
    <name evidence="2" type="primary">rsrA</name>
    <name evidence="2" type="ORF">ISU10_17755</name>
</gene>
<dbReference type="AlphaFoldDB" id="A0A930YIE0"/>
<organism evidence="2 3">
    <name type="scientific">Nocardioides agariphilus</name>
    <dbReference type="NCBI Taxonomy" id="433664"/>
    <lineage>
        <taxon>Bacteria</taxon>
        <taxon>Bacillati</taxon>
        <taxon>Actinomycetota</taxon>
        <taxon>Actinomycetes</taxon>
        <taxon>Propionibacteriales</taxon>
        <taxon>Nocardioidaceae</taxon>
        <taxon>Nocardioides</taxon>
    </lineage>
</organism>
<evidence type="ECO:0000259" key="1">
    <source>
        <dbReference type="Pfam" id="PF13490"/>
    </source>
</evidence>
<accession>A0A930YIE0</accession>
<protein>
    <submittedName>
        <fullName evidence="2">Mycothiol system anti-sigma-R factor</fullName>
    </submittedName>
</protein>
<dbReference type="EMBL" id="JADKPO010000028">
    <property type="protein sequence ID" value="MBF4769616.1"/>
    <property type="molecule type" value="Genomic_DNA"/>
</dbReference>
<feature type="domain" description="Putative zinc-finger" evidence="1">
    <location>
        <begin position="9"/>
        <end position="42"/>
    </location>
</feature>
<comment type="caution">
    <text evidence="2">The sequence shown here is derived from an EMBL/GenBank/DDBJ whole genome shotgun (WGS) entry which is preliminary data.</text>
</comment>
<dbReference type="RefSeq" id="WP_194697762.1">
    <property type="nucleotide sequence ID" value="NZ_JADKPO010000028.1"/>
</dbReference>
<dbReference type="InterPro" id="IPR024020">
    <property type="entry name" value="Anit_sigma_mycothiol_RsrA"/>
</dbReference>
<evidence type="ECO:0000313" key="2">
    <source>
        <dbReference type="EMBL" id="MBF4769616.1"/>
    </source>
</evidence>
<dbReference type="NCBIfam" id="TIGR03988">
    <property type="entry name" value="antisig_RsrA"/>
    <property type="match status" value="1"/>
</dbReference>
<keyword evidence="3" id="KW-1185">Reference proteome</keyword>